<evidence type="ECO:0000313" key="4">
    <source>
        <dbReference type="Proteomes" id="UP000886595"/>
    </source>
</evidence>
<protein>
    <recommendedName>
        <fullName evidence="2">MYB-CC type transcription factor LHEQLE-containing domain-containing protein</fullName>
    </recommendedName>
</protein>
<dbReference type="GO" id="GO:0003700">
    <property type="term" value="F:DNA-binding transcription factor activity"/>
    <property type="evidence" value="ECO:0007669"/>
    <property type="project" value="InterPro"/>
</dbReference>
<dbReference type="PANTHER" id="PTHR31499">
    <property type="entry name" value="MYB FAMILY TRANSCRIPTION FACTOR PHL11"/>
    <property type="match status" value="1"/>
</dbReference>
<sequence>MEVQKQLHEQLEVQRVLQLRIEEHAKYLEKMLEEQRKAGRLFSSSSQTLLSPSDETKPDSQNISKTEVSDLPQPSSSAKNIASEAEDDQCESPQKRRRVENNTESEDSER</sequence>
<proteinExistence type="predicted"/>
<name>A0A8X7VTN2_BRACI</name>
<evidence type="ECO:0000313" key="3">
    <source>
        <dbReference type="EMBL" id="KAG2317913.1"/>
    </source>
</evidence>
<accession>A0A8X7VTN2</accession>
<dbReference type="Proteomes" id="UP000886595">
    <property type="component" value="Unassembled WGS sequence"/>
</dbReference>
<keyword evidence="4" id="KW-1185">Reference proteome</keyword>
<dbReference type="InterPro" id="IPR046955">
    <property type="entry name" value="PHR1-like"/>
</dbReference>
<comment type="caution">
    <text evidence="3">The sequence shown here is derived from an EMBL/GenBank/DDBJ whole genome shotgun (WGS) entry which is preliminary data.</text>
</comment>
<dbReference type="InterPro" id="IPR025756">
    <property type="entry name" value="Myb_CC_LHEQLE"/>
</dbReference>
<reference evidence="3 4" key="1">
    <citation type="submission" date="2020-02" db="EMBL/GenBank/DDBJ databases">
        <authorList>
            <person name="Ma Q."/>
            <person name="Huang Y."/>
            <person name="Song X."/>
            <person name="Pei D."/>
        </authorList>
    </citation>
    <scope>NUCLEOTIDE SEQUENCE [LARGE SCALE GENOMIC DNA]</scope>
    <source>
        <strain evidence="3">Sxm20200214</strain>
        <tissue evidence="3">Leaf</tissue>
    </source>
</reference>
<gene>
    <name evidence="3" type="ORF">Bca52824_021035</name>
</gene>
<organism evidence="3 4">
    <name type="scientific">Brassica carinata</name>
    <name type="common">Ethiopian mustard</name>
    <name type="synonym">Abyssinian cabbage</name>
    <dbReference type="NCBI Taxonomy" id="52824"/>
    <lineage>
        <taxon>Eukaryota</taxon>
        <taxon>Viridiplantae</taxon>
        <taxon>Streptophyta</taxon>
        <taxon>Embryophyta</taxon>
        <taxon>Tracheophyta</taxon>
        <taxon>Spermatophyta</taxon>
        <taxon>Magnoliopsida</taxon>
        <taxon>eudicotyledons</taxon>
        <taxon>Gunneridae</taxon>
        <taxon>Pentapetalae</taxon>
        <taxon>rosids</taxon>
        <taxon>malvids</taxon>
        <taxon>Brassicales</taxon>
        <taxon>Brassicaceae</taxon>
        <taxon>Brassiceae</taxon>
        <taxon>Brassica</taxon>
    </lineage>
</organism>
<dbReference type="PANTHER" id="PTHR31499:SF79">
    <property type="entry name" value="HTH MYB-TYPE DOMAIN-CONTAINING PROTEIN"/>
    <property type="match status" value="1"/>
</dbReference>
<dbReference type="AlphaFoldDB" id="A0A8X7VTN2"/>
<feature type="region of interest" description="Disordered" evidence="1">
    <location>
        <begin position="39"/>
        <end position="110"/>
    </location>
</feature>
<feature type="compositionally biased region" description="Low complexity" evidence="1">
    <location>
        <begin position="41"/>
        <end position="53"/>
    </location>
</feature>
<dbReference type="OrthoDB" id="551907at2759"/>
<dbReference type="EMBL" id="JAAMPC010000004">
    <property type="protein sequence ID" value="KAG2317913.1"/>
    <property type="molecule type" value="Genomic_DNA"/>
</dbReference>
<dbReference type="Pfam" id="PF14379">
    <property type="entry name" value="Myb_CC_LHEQLE"/>
    <property type="match status" value="1"/>
</dbReference>
<feature type="domain" description="MYB-CC type transcription factor LHEQLE-containing" evidence="2">
    <location>
        <begin position="1"/>
        <end position="38"/>
    </location>
</feature>
<feature type="compositionally biased region" description="Polar residues" evidence="1">
    <location>
        <begin position="59"/>
        <end position="80"/>
    </location>
</feature>
<evidence type="ECO:0000256" key="1">
    <source>
        <dbReference type="SAM" id="MobiDB-lite"/>
    </source>
</evidence>
<evidence type="ECO:0000259" key="2">
    <source>
        <dbReference type="Pfam" id="PF14379"/>
    </source>
</evidence>